<organism evidence="2 3">
    <name type="scientific">Methylocella tundrae</name>
    <dbReference type="NCBI Taxonomy" id="227605"/>
    <lineage>
        <taxon>Bacteria</taxon>
        <taxon>Pseudomonadati</taxon>
        <taxon>Pseudomonadota</taxon>
        <taxon>Alphaproteobacteria</taxon>
        <taxon>Hyphomicrobiales</taxon>
        <taxon>Beijerinckiaceae</taxon>
        <taxon>Methylocella</taxon>
    </lineage>
</organism>
<feature type="transmembrane region" description="Helical" evidence="1">
    <location>
        <begin position="205"/>
        <end position="223"/>
    </location>
</feature>
<keyword evidence="1" id="KW-0812">Transmembrane</keyword>
<evidence type="ECO:0000313" key="2">
    <source>
        <dbReference type="EMBL" id="VFU10922.1"/>
    </source>
</evidence>
<reference evidence="2 3" key="1">
    <citation type="submission" date="2019-03" db="EMBL/GenBank/DDBJ databases">
        <authorList>
            <person name="Kox A.R. M."/>
        </authorList>
    </citation>
    <scope>NUCLEOTIDE SEQUENCE [LARGE SCALE GENOMIC DNA]</scope>
    <source>
        <strain evidence="2">MTUNDRAET4 annotated genome</strain>
    </source>
</reference>
<name>A0A4U8Z5V8_METTU</name>
<feature type="transmembrane region" description="Helical" evidence="1">
    <location>
        <begin position="69"/>
        <end position="90"/>
    </location>
</feature>
<gene>
    <name evidence="2" type="ORF">MTUNDRAET4_4041</name>
</gene>
<dbReference type="EMBL" id="LR536450">
    <property type="protein sequence ID" value="VFU10922.1"/>
    <property type="molecule type" value="Genomic_DNA"/>
</dbReference>
<evidence type="ECO:0000256" key="1">
    <source>
        <dbReference type="SAM" id="Phobius"/>
    </source>
</evidence>
<keyword evidence="1" id="KW-1133">Transmembrane helix</keyword>
<proteinExistence type="predicted"/>
<dbReference type="KEGG" id="mtun:MTUNDRAET4_4041"/>
<accession>A0A4U8Z5V8</accession>
<feature type="transmembrane region" description="Helical" evidence="1">
    <location>
        <begin position="29"/>
        <end position="49"/>
    </location>
</feature>
<feature type="transmembrane region" description="Helical" evidence="1">
    <location>
        <begin position="182"/>
        <end position="199"/>
    </location>
</feature>
<dbReference type="Proteomes" id="UP000294360">
    <property type="component" value="Chromosome"/>
</dbReference>
<keyword evidence="1" id="KW-0472">Membrane</keyword>
<evidence type="ECO:0000313" key="3">
    <source>
        <dbReference type="Proteomes" id="UP000294360"/>
    </source>
</evidence>
<protein>
    <recommendedName>
        <fullName evidence="4">DUF4386 family protein</fullName>
    </recommendedName>
</protein>
<sequence>MPNRVDDPSLGVVDTRTSLVRPGLRTPRAAAIAGIIFSILLICSLWLLWRSVPVDPLEAGSWLHTHSRRVSLALNFVPFAGVAFFWFLGVLRDRLGQREDQFFATVFLGSGLIFLGMLFVAASAMGGLILAYSAASGELPGSATFAFARAFTYNVMQIYALKMAGVFMITTSTLALKTNLTARWIALLGYALAALLLVGSGYLDWVLFIFPAWVLLVSLYILIDNLRESRSATADQRA</sequence>
<feature type="transmembrane region" description="Helical" evidence="1">
    <location>
        <begin position="155"/>
        <end position="175"/>
    </location>
</feature>
<feature type="transmembrane region" description="Helical" evidence="1">
    <location>
        <begin position="102"/>
        <end position="135"/>
    </location>
</feature>
<dbReference type="AlphaFoldDB" id="A0A4U8Z5V8"/>
<evidence type="ECO:0008006" key="4">
    <source>
        <dbReference type="Google" id="ProtNLM"/>
    </source>
</evidence>